<reference evidence="2" key="2">
    <citation type="submission" date="2020-09" db="EMBL/GenBank/DDBJ databases">
        <authorList>
            <person name="Sun Q."/>
            <person name="Zhou Y."/>
        </authorList>
    </citation>
    <scope>NUCLEOTIDE SEQUENCE</scope>
    <source>
        <strain evidence="2">CGMCC 1.12919</strain>
    </source>
</reference>
<sequence length="167" mass="17923">MGAAAADAATSGAELTLNELKEQVGRELGVSRWIVVDQARIDAFAAVSGDHQFIHVDPVRAAQTPFGGTIAHGLLTLSLMGEMGHMFPRIAGQTMGVNYGFDRIRFLAPVPSGSAIRARCTLAELSERSPGNWLFRYLITVEIKDRSQPAMVADWLILNAITDSAAA</sequence>
<dbReference type="PANTHER" id="PTHR42993:SF1">
    <property type="entry name" value="MAOC-LIKE DEHYDRATASE DOMAIN-CONTAINING PROTEIN"/>
    <property type="match status" value="1"/>
</dbReference>
<organism evidence="2 3">
    <name type="scientific">Chelatococcus reniformis</name>
    <dbReference type="NCBI Taxonomy" id="1494448"/>
    <lineage>
        <taxon>Bacteria</taxon>
        <taxon>Pseudomonadati</taxon>
        <taxon>Pseudomonadota</taxon>
        <taxon>Alphaproteobacteria</taxon>
        <taxon>Hyphomicrobiales</taxon>
        <taxon>Chelatococcaceae</taxon>
        <taxon>Chelatococcus</taxon>
    </lineage>
</organism>
<dbReference type="CDD" id="cd03450">
    <property type="entry name" value="NodN"/>
    <property type="match status" value="1"/>
</dbReference>
<dbReference type="EMBL" id="BMGG01000001">
    <property type="protein sequence ID" value="GGC47801.1"/>
    <property type="molecule type" value="Genomic_DNA"/>
</dbReference>
<keyword evidence="3" id="KW-1185">Reference proteome</keyword>
<evidence type="ECO:0000313" key="3">
    <source>
        <dbReference type="Proteomes" id="UP000637002"/>
    </source>
</evidence>
<protein>
    <submittedName>
        <fullName evidence="2">Dehydratase</fullName>
    </submittedName>
</protein>
<dbReference type="Pfam" id="PF01575">
    <property type="entry name" value="MaoC_dehydratas"/>
    <property type="match status" value="1"/>
</dbReference>
<evidence type="ECO:0000259" key="1">
    <source>
        <dbReference type="Pfam" id="PF01575"/>
    </source>
</evidence>
<feature type="domain" description="MaoC-like" evidence="1">
    <location>
        <begin position="22"/>
        <end position="122"/>
    </location>
</feature>
<reference evidence="2" key="1">
    <citation type="journal article" date="2014" name="Int. J. Syst. Evol. Microbiol.">
        <title>Complete genome sequence of Corynebacterium casei LMG S-19264T (=DSM 44701T), isolated from a smear-ripened cheese.</title>
        <authorList>
            <consortium name="US DOE Joint Genome Institute (JGI-PGF)"/>
            <person name="Walter F."/>
            <person name="Albersmeier A."/>
            <person name="Kalinowski J."/>
            <person name="Ruckert C."/>
        </authorList>
    </citation>
    <scope>NUCLEOTIDE SEQUENCE</scope>
    <source>
        <strain evidence="2">CGMCC 1.12919</strain>
    </source>
</reference>
<dbReference type="Gene3D" id="3.10.129.10">
    <property type="entry name" value="Hotdog Thioesterase"/>
    <property type="match status" value="1"/>
</dbReference>
<comment type="caution">
    <text evidence="2">The sequence shown here is derived from an EMBL/GenBank/DDBJ whole genome shotgun (WGS) entry which is preliminary data.</text>
</comment>
<dbReference type="AlphaFoldDB" id="A0A916TXK2"/>
<name>A0A916TXK2_9HYPH</name>
<dbReference type="InterPro" id="IPR039375">
    <property type="entry name" value="NodN-like"/>
</dbReference>
<dbReference type="PANTHER" id="PTHR42993">
    <property type="entry name" value="MAOC-LIKE DEHYDRATASE DOMAIN-CONTAINING PROTEIN"/>
    <property type="match status" value="1"/>
</dbReference>
<dbReference type="InterPro" id="IPR029069">
    <property type="entry name" value="HotDog_dom_sf"/>
</dbReference>
<dbReference type="InterPro" id="IPR002539">
    <property type="entry name" value="MaoC-like_dom"/>
</dbReference>
<proteinExistence type="predicted"/>
<gene>
    <name evidence="2" type="ORF">GCM10010994_03680</name>
</gene>
<dbReference type="Proteomes" id="UP000637002">
    <property type="component" value="Unassembled WGS sequence"/>
</dbReference>
<dbReference type="SUPFAM" id="SSF54637">
    <property type="entry name" value="Thioesterase/thiol ester dehydrase-isomerase"/>
    <property type="match status" value="1"/>
</dbReference>
<accession>A0A916TXK2</accession>
<evidence type="ECO:0000313" key="2">
    <source>
        <dbReference type="EMBL" id="GGC47801.1"/>
    </source>
</evidence>
<dbReference type="RefSeq" id="WP_188607411.1">
    <property type="nucleotide sequence ID" value="NZ_BMGG01000001.1"/>
</dbReference>